<reference evidence="1" key="2">
    <citation type="submission" date="2015-06" db="UniProtKB">
        <authorList>
            <consortium name="EnsemblMetazoa"/>
        </authorList>
    </citation>
    <scope>IDENTIFICATION</scope>
</reference>
<evidence type="ECO:0000313" key="1">
    <source>
        <dbReference type="EnsemblMetazoa" id="MESCA004300-PA"/>
    </source>
</evidence>
<evidence type="ECO:0000313" key="2">
    <source>
        <dbReference type="Proteomes" id="UP000015102"/>
    </source>
</evidence>
<dbReference type="EMBL" id="CAQQ02155844">
    <property type="status" value="NOT_ANNOTATED_CDS"/>
    <property type="molecule type" value="Genomic_DNA"/>
</dbReference>
<accession>T1GLA2</accession>
<reference evidence="2" key="1">
    <citation type="submission" date="2013-02" db="EMBL/GenBank/DDBJ databases">
        <authorList>
            <person name="Hughes D."/>
        </authorList>
    </citation>
    <scope>NUCLEOTIDE SEQUENCE</scope>
    <source>
        <strain>Durham</strain>
        <strain evidence="2">NC isolate 2 -- Noor lab</strain>
    </source>
</reference>
<name>T1GLA2_MEGSC</name>
<dbReference type="Proteomes" id="UP000015102">
    <property type="component" value="Unassembled WGS sequence"/>
</dbReference>
<protein>
    <submittedName>
        <fullName evidence="1">Uncharacterized protein</fullName>
    </submittedName>
</protein>
<dbReference type="STRING" id="36166.T1GLA2"/>
<dbReference type="EMBL" id="CAQQ02155845">
    <property type="status" value="NOT_ANNOTATED_CDS"/>
    <property type="molecule type" value="Genomic_DNA"/>
</dbReference>
<organism evidence="1 2">
    <name type="scientific">Megaselia scalaris</name>
    <name type="common">Humpbacked fly</name>
    <name type="synonym">Phora scalaris</name>
    <dbReference type="NCBI Taxonomy" id="36166"/>
    <lineage>
        <taxon>Eukaryota</taxon>
        <taxon>Metazoa</taxon>
        <taxon>Ecdysozoa</taxon>
        <taxon>Arthropoda</taxon>
        <taxon>Hexapoda</taxon>
        <taxon>Insecta</taxon>
        <taxon>Pterygota</taxon>
        <taxon>Neoptera</taxon>
        <taxon>Endopterygota</taxon>
        <taxon>Diptera</taxon>
        <taxon>Brachycera</taxon>
        <taxon>Muscomorpha</taxon>
        <taxon>Platypezoidea</taxon>
        <taxon>Phoridae</taxon>
        <taxon>Megaseliini</taxon>
        <taxon>Megaselia</taxon>
    </lineage>
</organism>
<proteinExistence type="predicted"/>
<dbReference type="AlphaFoldDB" id="T1GLA2"/>
<keyword evidence="2" id="KW-1185">Reference proteome</keyword>
<dbReference type="HOGENOM" id="CLU_1798655_0_0_1"/>
<sequence length="144" mass="16613">MKYTCKLSLNIIFGYSRNYINIRTGTHYFPKSINTLAIETQRFKFGLNKIEEMSPQDPYDIIYNIYQFDSSVLLKLTSIPFFENQADYAQVSFNRHLFDIPDFCKIGWKILLKLAPAALSSSAMMPLTLLYFISDDPSAEIANI</sequence>
<dbReference type="EnsemblMetazoa" id="MESCA004300-RA">
    <property type="protein sequence ID" value="MESCA004300-PA"/>
    <property type="gene ID" value="MESCA004300"/>
</dbReference>